<evidence type="ECO:0000313" key="2">
    <source>
        <dbReference type="Proteomes" id="UP001144978"/>
    </source>
</evidence>
<gene>
    <name evidence="1" type="ORF">NUW54_g7601</name>
</gene>
<keyword evidence="2" id="KW-1185">Reference proteome</keyword>
<reference evidence="1" key="1">
    <citation type="submission" date="2022-08" db="EMBL/GenBank/DDBJ databases">
        <title>Genome Sequence of Pycnoporus sanguineus.</title>
        <authorList>
            <person name="Buettner E."/>
        </authorList>
    </citation>
    <scope>NUCLEOTIDE SEQUENCE</scope>
    <source>
        <strain evidence="1">CG-C14</strain>
    </source>
</reference>
<name>A0ACC1PKI0_9APHY</name>
<evidence type="ECO:0000313" key="1">
    <source>
        <dbReference type="EMBL" id="KAJ2994153.1"/>
    </source>
</evidence>
<sequence length="182" mass="20890">MRPPMVQSYSGWSLPRPSEYGIPARRTSRIELWRVYLDLRPCRLVLPDCLRMWSCLRPLAPRLWHCSKDEGVGMYVVVMDRIADTEERMMTEEDHATLREAIALLHEHNLVFGDLREPNVLLVKGGGLMLVDFDWCGQEGAAKYPGDMNDDGSIPWAQDAEAGQLIKKEHDLHMLTMLARED</sequence>
<organism evidence="1 2">
    <name type="scientific">Trametes sanguinea</name>
    <dbReference type="NCBI Taxonomy" id="158606"/>
    <lineage>
        <taxon>Eukaryota</taxon>
        <taxon>Fungi</taxon>
        <taxon>Dikarya</taxon>
        <taxon>Basidiomycota</taxon>
        <taxon>Agaricomycotina</taxon>
        <taxon>Agaricomycetes</taxon>
        <taxon>Polyporales</taxon>
        <taxon>Polyporaceae</taxon>
        <taxon>Trametes</taxon>
    </lineage>
</organism>
<dbReference type="EMBL" id="JANSHE010002208">
    <property type="protein sequence ID" value="KAJ2994153.1"/>
    <property type="molecule type" value="Genomic_DNA"/>
</dbReference>
<comment type="caution">
    <text evidence="1">The sequence shown here is derived from an EMBL/GenBank/DDBJ whole genome shotgun (WGS) entry which is preliminary data.</text>
</comment>
<dbReference type="Proteomes" id="UP001144978">
    <property type="component" value="Unassembled WGS sequence"/>
</dbReference>
<proteinExistence type="predicted"/>
<protein>
    <submittedName>
        <fullName evidence="1">Uncharacterized protein</fullName>
    </submittedName>
</protein>
<accession>A0ACC1PKI0</accession>